<evidence type="ECO:0000313" key="3">
    <source>
        <dbReference type="Proteomes" id="UP000612282"/>
    </source>
</evidence>
<keyword evidence="3" id="KW-1185">Reference proteome</keyword>
<accession>A0ABQ3XE35</accession>
<gene>
    <name evidence="2" type="ORF">Aco03nite_051530</name>
</gene>
<organism evidence="2 3">
    <name type="scientific">Actinoplanes couchii</name>
    <dbReference type="NCBI Taxonomy" id="403638"/>
    <lineage>
        <taxon>Bacteria</taxon>
        <taxon>Bacillati</taxon>
        <taxon>Actinomycetota</taxon>
        <taxon>Actinomycetes</taxon>
        <taxon>Micromonosporales</taxon>
        <taxon>Micromonosporaceae</taxon>
        <taxon>Actinoplanes</taxon>
    </lineage>
</organism>
<feature type="transmembrane region" description="Helical" evidence="1">
    <location>
        <begin position="29"/>
        <end position="53"/>
    </location>
</feature>
<proteinExistence type="predicted"/>
<feature type="transmembrane region" description="Helical" evidence="1">
    <location>
        <begin position="65"/>
        <end position="85"/>
    </location>
</feature>
<reference evidence="2 3" key="1">
    <citation type="submission" date="2021-01" db="EMBL/GenBank/DDBJ databases">
        <title>Whole genome shotgun sequence of Actinoplanes couchii NBRC 106145.</title>
        <authorList>
            <person name="Komaki H."/>
            <person name="Tamura T."/>
        </authorList>
    </citation>
    <scope>NUCLEOTIDE SEQUENCE [LARGE SCALE GENOMIC DNA]</scope>
    <source>
        <strain evidence="2 3">NBRC 106145</strain>
    </source>
</reference>
<evidence type="ECO:0000256" key="1">
    <source>
        <dbReference type="SAM" id="Phobius"/>
    </source>
</evidence>
<name>A0ABQ3XE35_9ACTN</name>
<dbReference type="EMBL" id="BOMG01000062">
    <property type="protein sequence ID" value="GID56749.1"/>
    <property type="molecule type" value="Genomic_DNA"/>
</dbReference>
<keyword evidence="1" id="KW-0472">Membrane</keyword>
<sequence>MLVAAGVLVMGFAVVGSLTDPDVAVGGVLLFLAGVLIVHDVLWMAVVLAVGAVLARFVPARYRTVVTAAVISAAALAVVALPLMVTP</sequence>
<comment type="caution">
    <text evidence="2">The sequence shown here is derived from an EMBL/GenBank/DDBJ whole genome shotgun (WGS) entry which is preliminary data.</text>
</comment>
<keyword evidence="1" id="KW-0812">Transmembrane</keyword>
<dbReference type="Proteomes" id="UP000612282">
    <property type="component" value="Unassembled WGS sequence"/>
</dbReference>
<keyword evidence="1" id="KW-1133">Transmembrane helix</keyword>
<evidence type="ECO:0000313" key="2">
    <source>
        <dbReference type="EMBL" id="GID56749.1"/>
    </source>
</evidence>
<protein>
    <submittedName>
        <fullName evidence="2">Uncharacterized protein</fullName>
    </submittedName>
</protein>